<dbReference type="PROSITE" id="PS51737">
    <property type="entry name" value="RECOMBINASE_DNA_BIND"/>
    <property type="match status" value="1"/>
</dbReference>
<comment type="caution">
    <text evidence="7">The sequence shown here is derived from an EMBL/GenBank/DDBJ whole genome shotgun (WGS) entry which is preliminary data.</text>
</comment>
<dbReference type="PANTHER" id="PTHR30461">
    <property type="entry name" value="DNA-INVERTASE FROM LAMBDOID PROPHAGE"/>
    <property type="match status" value="1"/>
</dbReference>
<dbReference type="Gene3D" id="3.40.50.1390">
    <property type="entry name" value="Resolvase, N-terminal catalytic domain"/>
    <property type="match status" value="1"/>
</dbReference>
<dbReference type="InterPro" id="IPR011109">
    <property type="entry name" value="DNA_bind_recombinase_dom"/>
</dbReference>
<keyword evidence="2" id="KW-0238">DNA-binding</keyword>
<evidence type="ECO:0000313" key="7">
    <source>
        <dbReference type="EMBL" id="MBE4907867.1"/>
    </source>
</evidence>
<reference evidence="7 8" key="1">
    <citation type="submission" date="2020-10" db="EMBL/GenBank/DDBJ databases">
        <title>Bacillus sp. HD4P25, an endophyte from a halophyte.</title>
        <authorList>
            <person name="Sun J.-Q."/>
        </authorList>
    </citation>
    <scope>NUCLEOTIDE SEQUENCE [LARGE SCALE GENOMIC DNA]</scope>
    <source>
        <strain evidence="7 8">YIM 93174</strain>
    </source>
</reference>
<dbReference type="PROSITE" id="PS00397">
    <property type="entry name" value="RECOMBINASES_1"/>
    <property type="match status" value="1"/>
</dbReference>
<dbReference type="InterPro" id="IPR038109">
    <property type="entry name" value="DNA_bind_recomb_sf"/>
</dbReference>
<dbReference type="RefSeq" id="WP_193535341.1">
    <property type="nucleotide sequence ID" value="NZ_JADCLJ010000018.1"/>
</dbReference>
<evidence type="ECO:0000256" key="3">
    <source>
        <dbReference type="ARBA" id="ARBA00023172"/>
    </source>
</evidence>
<evidence type="ECO:0000256" key="4">
    <source>
        <dbReference type="PROSITE-ProRule" id="PRU10137"/>
    </source>
</evidence>
<dbReference type="InterPro" id="IPR050639">
    <property type="entry name" value="SSR_resolvase"/>
</dbReference>
<dbReference type="Proteomes" id="UP001516662">
    <property type="component" value="Unassembled WGS sequence"/>
</dbReference>
<accession>A0ABR9QHA1</accession>
<evidence type="ECO:0000259" key="5">
    <source>
        <dbReference type="PROSITE" id="PS51736"/>
    </source>
</evidence>
<dbReference type="Pfam" id="PF07508">
    <property type="entry name" value="Recombinase"/>
    <property type="match status" value="1"/>
</dbReference>
<keyword evidence="1" id="KW-0229">DNA integration</keyword>
<dbReference type="InterPro" id="IPR036162">
    <property type="entry name" value="Resolvase-like_N_sf"/>
</dbReference>
<feature type="active site" description="O-(5'-phospho-DNA)-serine intermediate" evidence="4">
    <location>
        <position position="36"/>
    </location>
</feature>
<dbReference type="PROSITE" id="PS51736">
    <property type="entry name" value="RECOMBINASES_3"/>
    <property type="match status" value="1"/>
</dbReference>
<dbReference type="Pfam" id="PF13408">
    <property type="entry name" value="Zn_ribbon_recom"/>
    <property type="match status" value="1"/>
</dbReference>
<feature type="domain" description="Resolvase/invertase-type recombinase catalytic" evidence="5">
    <location>
        <begin position="28"/>
        <end position="177"/>
    </location>
</feature>
<evidence type="ECO:0000256" key="2">
    <source>
        <dbReference type="ARBA" id="ARBA00023125"/>
    </source>
</evidence>
<name>A0ABR9QHA1_9BACI</name>
<evidence type="ECO:0000313" key="8">
    <source>
        <dbReference type="Proteomes" id="UP001516662"/>
    </source>
</evidence>
<dbReference type="CDD" id="cd00338">
    <property type="entry name" value="Ser_Recombinase"/>
    <property type="match status" value="1"/>
</dbReference>
<proteinExistence type="predicted"/>
<evidence type="ECO:0000256" key="1">
    <source>
        <dbReference type="ARBA" id="ARBA00022908"/>
    </source>
</evidence>
<keyword evidence="3" id="KW-0233">DNA recombination</keyword>
<organism evidence="7 8">
    <name type="scientific">Litchfieldia luteola</name>
    <dbReference type="NCBI Taxonomy" id="682179"/>
    <lineage>
        <taxon>Bacteria</taxon>
        <taxon>Bacillati</taxon>
        <taxon>Bacillota</taxon>
        <taxon>Bacilli</taxon>
        <taxon>Bacillales</taxon>
        <taxon>Bacillaceae</taxon>
        <taxon>Litchfieldia</taxon>
    </lineage>
</organism>
<sequence length="567" mass="64990">MNNYNLGINQYLSDNNNIQFDLSSSLKKVAIYARVSTTEQAVEGYSIDEQLRLLKEWCDQHGYEVYKEYADRGISGKSIEGRPALKSLLEEAKQNKFDMVLVWKTNRLARNMLDLLKIDNMLQQSGISFRSYSETNLETETTSGKLQFQILGAISEFERNNIAENVKMGMISRAREGSWNGGQVLGYDNIEIPSENRKRKQSRLVINETEAQTVKRMFQLYIEGNGYKSIANTLNKQGHRSKKNNTFSINAIKTILTNPVYVGYIRYNVRRDWNTKRRNNINPQPIIQKGLHEPIISMETWDKAQLILKNRSEVPNRVHSGDFPLSGILKCPVCGAGMVLSRTNNKRKDGTKRILEYYACGAWKNKGTAACNSNTIRVDYANEYVLNKVAQFASSDLLIKDVVKKLNGDQKESSAPIQHEYQSLKKQLGSIQQKKDKVLGLYEDEVISKTDLIDRLGKLDVEMSLLKNRIQPLELQLGQSNTREIDFNMVKEVMNNFVSNYKEAITSEQRKQLLRLVIKEIRITDRKNIDTIQIQMNNEVVKHFTAKGEEKSSDDDFSSPFLVCFNI</sequence>
<dbReference type="InterPro" id="IPR006118">
    <property type="entry name" value="Recombinase_CS"/>
</dbReference>
<protein>
    <submittedName>
        <fullName evidence="7">Recombinase family protein</fullName>
    </submittedName>
</protein>
<dbReference type="SUPFAM" id="SSF53041">
    <property type="entry name" value="Resolvase-like"/>
    <property type="match status" value="1"/>
</dbReference>
<dbReference type="SMART" id="SM00857">
    <property type="entry name" value="Resolvase"/>
    <property type="match status" value="1"/>
</dbReference>
<dbReference type="Pfam" id="PF00239">
    <property type="entry name" value="Resolvase"/>
    <property type="match status" value="1"/>
</dbReference>
<keyword evidence="8" id="KW-1185">Reference proteome</keyword>
<gene>
    <name evidence="7" type="ORF">IMZ08_07345</name>
</gene>
<dbReference type="Gene3D" id="3.90.1750.20">
    <property type="entry name" value="Putative Large Serine Recombinase, Chain B, Domain 2"/>
    <property type="match status" value="1"/>
</dbReference>
<dbReference type="InterPro" id="IPR006119">
    <property type="entry name" value="Resolv_N"/>
</dbReference>
<feature type="domain" description="Recombinase" evidence="6">
    <location>
        <begin position="184"/>
        <end position="314"/>
    </location>
</feature>
<dbReference type="InterPro" id="IPR025827">
    <property type="entry name" value="Zn_ribbon_recom_dom"/>
</dbReference>
<dbReference type="EMBL" id="JADCLJ010000018">
    <property type="protein sequence ID" value="MBE4907867.1"/>
    <property type="molecule type" value="Genomic_DNA"/>
</dbReference>
<dbReference type="PANTHER" id="PTHR30461:SF23">
    <property type="entry name" value="DNA RECOMBINASE-RELATED"/>
    <property type="match status" value="1"/>
</dbReference>
<evidence type="ECO:0000259" key="6">
    <source>
        <dbReference type="PROSITE" id="PS51737"/>
    </source>
</evidence>